<evidence type="ECO:0000313" key="1">
    <source>
        <dbReference type="EMBL" id="MBX55058.1"/>
    </source>
</evidence>
<sequence length="119" mass="13251">MMKPIQEKNDIVGIQAMSESFADLEANFQAGHRSSVPRQGIRVIIKLPWTIISKLPGFAILKHLLCFIFSQNNEETKSDRGNNEASRKPLFEFSKSGVHFAPTNGNISNIAFDVKSVTC</sequence>
<accession>A0A2P2PJY9</accession>
<organism evidence="1">
    <name type="scientific">Rhizophora mucronata</name>
    <name type="common">Asiatic mangrove</name>
    <dbReference type="NCBI Taxonomy" id="61149"/>
    <lineage>
        <taxon>Eukaryota</taxon>
        <taxon>Viridiplantae</taxon>
        <taxon>Streptophyta</taxon>
        <taxon>Embryophyta</taxon>
        <taxon>Tracheophyta</taxon>
        <taxon>Spermatophyta</taxon>
        <taxon>Magnoliopsida</taxon>
        <taxon>eudicotyledons</taxon>
        <taxon>Gunneridae</taxon>
        <taxon>Pentapetalae</taxon>
        <taxon>rosids</taxon>
        <taxon>fabids</taxon>
        <taxon>Malpighiales</taxon>
        <taxon>Rhizophoraceae</taxon>
        <taxon>Rhizophora</taxon>
    </lineage>
</organism>
<dbReference type="AlphaFoldDB" id="A0A2P2PJY9"/>
<reference evidence="1" key="1">
    <citation type="submission" date="2018-02" db="EMBL/GenBank/DDBJ databases">
        <title>Rhizophora mucronata_Transcriptome.</title>
        <authorList>
            <person name="Meera S.P."/>
            <person name="Sreeshan A."/>
            <person name="Augustine A."/>
        </authorList>
    </citation>
    <scope>NUCLEOTIDE SEQUENCE</scope>
    <source>
        <tissue evidence="1">Leaf</tissue>
    </source>
</reference>
<dbReference type="EMBL" id="GGEC01074574">
    <property type="protein sequence ID" value="MBX55058.1"/>
    <property type="molecule type" value="Transcribed_RNA"/>
</dbReference>
<protein>
    <submittedName>
        <fullName evidence="1">Uncharacterized protein</fullName>
    </submittedName>
</protein>
<proteinExistence type="predicted"/>
<name>A0A2P2PJY9_RHIMU</name>